<dbReference type="PANTHER" id="PTHR37984:SF5">
    <property type="entry name" value="PROTEIN NYNRIN-LIKE"/>
    <property type="match status" value="1"/>
</dbReference>
<dbReference type="InterPro" id="IPR050951">
    <property type="entry name" value="Retrovirus_Pol_polyprotein"/>
</dbReference>
<dbReference type="InterPro" id="IPR001584">
    <property type="entry name" value="Integrase_cat-core"/>
</dbReference>
<dbReference type="Gene3D" id="3.30.420.10">
    <property type="entry name" value="Ribonuclease H-like superfamily/Ribonuclease H"/>
    <property type="match status" value="1"/>
</dbReference>
<evidence type="ECO:0000313" key="2">
    <source>
        <dbReference type="EMBL" id="KER21195.1"/>
    </source>
</evidence>
<dbReference type="PROSITE" id="PS50994">
    <property type="entry name" value="INTEGRASE"/>
    <property type="match status" value="1"/>
</dbReference>
<name>A0A074ZDC6_OPIVI</name>
<sequence>MEAEQLKVMFEQQLQLIKVLTERLSTTSLASPAASSVPQSVDGIAGSINEFCYEPSAGITFDAWFRRYEDLFRVDFSLQDDSWKVRLLLRKLGPAEHDKYANYILPKNPRDFTFDETLHTLSQIFGEQTSLFNIRYRCMKLVKSDADDFLTYSGIWPEIVPVSSPTTSSTLRVLSNIFSQHGLPESIVSDNGSQFTSAEFRDFCTRHTITHVRSPPYHPQSNGQAERFVDTFKRALLKARGEETSVEALQRFLFVYRTTPNDALANHQSPAEALMGRKLRTVHSSMLPTQPTESRSIPVAVGTPFKVGTPVLVRDYRPGHDSWIAGRILRKRGSVMYDVSVGQDTWTKHQKQLRFNSTPETQVCSGSIPLRAATAEEPIPHKIGQKYGSLAELGLVESLDPRANYVPVLVECRLPMAYPESSEFSSCHHLYYIYDVQYKCYGLGFERQYTLYTFGGCFDGNASLGGPDRKLS</sequence>
<evidence type="ECO:0000259" key="1">
    <source>
        <dbReference type="PROSITE" id="PS50994"/>
    </source>
</evidence>
<dbReference type="GeneID" id="20324590"/>
<dbReference type="EMBL" id="KL596985">
    <property type="protein sequence ID" value="KER21195.1"/>
    <property type="molecule type" value="Genomic_DNA"/>
</dbReference>
<accession>A0A074ZDC6</accession>
<dbReference type="RefSeq" id="XP_009175054.1">
    <property type="nucleotide sequence ID" value="XM_009176790.1"/>
</dbReference>
<dbReference type="GO" id="GO:0015074">
    <property type="term" value="P:DNA integration"/>
    <property type="evidence" value="ECO:0007669"/>
    <property type="project" value="InterPro"/>
</dbReference>
<keyword evidence="3" id="KW-1185">Reference proteome</keyword>
<proteinExistence type="predicted"/>
<dbReference type="Proteomes" id="UP000054324">
    <property type="component" value="Unassembled WGS sequence"/>
</dbReference>
<dbReference type="STRING" id="6198.A0A074ZDC6"/>
<dbReference type="Pfam" id="PF23309">
    <property type="entry name" value="DUF7083"/>
    <property type="match status" value="1"/>
</dbReference>
<protein>
    <recommendedName>
        <fullName evidence="1">Integrase catalytic domain-containing protein</fullName>
    </recommendedName>
</protein>
<reference evidence="2 3" key="1">
    <citation type="submission" date="2013-11" db="EMBL/GenBank/DDBJ databases">
        <title>Opisthorchis viverrini - life in the bile duct.</title>
        <authorList>
            <person name="Young N.D."/>
            <person name="Nagarajan N."/>
            <person name="Lin S.J."/>
            <person name="Korhonen P.K."/>
            <person name="Jex A.R."/>
            <person name="Hall R.S."/>
            <person name="Safavi-Hemami H."/>
            <person name="Kaewkong W."/>
            <person name="Bertrand D."/>
            <person name="Gao S."/>
            <person name="Seet Q."/>
            <person name="Wongkham S."/>
            <person name="Teh B.T."/>
            <person name="Wongkham C."/>
            <person name="Intapan P.M."/>
            <person name="Maleewong W."/>
            <person name="Yang X."/>
            <person name="Hu M."/>
            <person name="Wang Z."/>
            <person name="Hofmann A."/>
            <person name="Sternberg P.W."/>
            <person name="Tan P."/>
            <person name="Wang J."/>
            <person name="Gasser R.B."/>
        </authorList>
    </citation>
    <scope>NUCLEOTIDE SEQUENCE [LARGE SCALE GENOMIC DNA]</scope>
</reference>
<organism evidence="2 3">
    <name type="scientific">Opisthorchis viverrini</name>
    <name type="common">Southeast Asian liver fluke</name>
    <dbReference type="NCBI Taxonomy" id="6198"/>
    <lineage>
        <taxon>Eukaryota</taxon>
        <taxon>Metazoa</taxon>
        <taxon>Spiralia</taxon>
        <taxon>Lophotrochozoa</taxon>
        <taxon>Platyhelminthes</taxon>
        <taxon>Trematoda</taxon>
        <taxon>Digenea</taxon>
        <taxon>Opisthorchiida</taxon>
        <taxon>Opisthorchiata</taxon>
        <taxon>Opisthorchiidae</taxon>
        <taxon>Opisthorchis</taxon>
    </lineage>
</organism>
<feature type="domain" description="Integrase catalytic" evidence="1">
    <location>
        <begin position="105"/>
        <end position="278"/>
    </location>
</feature>
<dbReference type="KEGG" id="ovi:T265_10422"/>
<dbReference type="InterPro" id="IPR055510">
    <property type="entry name" value="DUF7083"/>
</dbReference>
<dbReference type="InterPro" id="IPR036397">
    <property type="entry name" value="RNaseH_sf"/>
</dbReference>
<dbReference type="SUPFAM" id="SSF53098">
    <property type="entry name" value="Ribonuclease H-like"/>
    <property type="match status" value="1"/>
</dbReference>
<dbReference type="InterPro" id="IPR012337">
    <property type="entry name" value="RNaseH-like_sf"/>
</dbReference>
<dbReference type="GO" id="GO:0003676">
    <property type="term" value="F:nucleic acid binding"/>
    <property type="evidence" value="ECO:0007669"/>
    <property type="project" value="InterPro"/>
</dbReference>
<gene>
    <name evidence="2" type="ORF">T265_10422</name>
</gene>
<dbReference type="AlphaFoldDB" id="A0A074ZDC6"/>
<dbReference type="OrthoDB" id="10057092at2759"/>
<dbReference type="PANTHER" id="PTHR37984">
    <property type="entry name" value="PROTEIN CBG26694"/>
    <property type="match status" value="1"/>
</dbReference>
<evidence type="ECO:0000313" key="3">
    <source>
        <dbReference type="Proteomes" id="UP000054324"/>
    </source>
</evidence>
<dbReference type="Pfam" id="PF00665">
    <property type="entry name" value="rve"/>
    <property type="match status" value="1"/>
</dbReference>
<dbReference type="CTD" id="20324590"/>